<dbReference type="InterPro" id="IPR050772">
    <property type="entry name" value="Hydratase-Decarb/MhpD_sf"/>
</dbReference>
<name>A0ABX2M022_9BURK</name>
<protein>
    <submittedName>
        <fullName evidence="3">2-oxo-3-hexenedioate decarboxylase</fullName>
        <ecNumber evidence="3">4.1.1.77</ecNumber>
    </submittedName>
</protein>
<feature type="domain" description="Fumarylacetoacetase-like C-terminal" evidence="2">
    <location>
        <begin position="104"/>
        <end position="258"/>
    </location>
</feature>
<comment type="caution">
    <text evidence="3">The sequence shown here is derived from an EMBL/GenBank/DDBJ whole genome shotgun (WGS) entry which is preliminary data.</text>
</comment>
<evidence type="ECO:0000313" key="3">
    <source>
        <dbReference type="EMBL" id="NUU04052.1"/>
    </source>
</evidence>
<keyword evidence="1 3" id="KW-0456">Lyase</keyword>
<evidence type="ECO:0000256" key="1">
    <source>
        <dbReference type="ARBA" id="ARBA00023239"/>
    </source>
</evidence>
<keyword evidence="4" id="KW-1185">Reference proteome</keyword>
<proteinExistence type="predicted"/>
<organism evidence="3 4">
    <name type="scientific">Herbaspirillum robiniae</name>
    <dbReference type="NCBI Taxonomy" id="2014887"/>
    <lineage>
        <taxon>Bacteria</taxon>
        <taxon>Pseudomonadati</taxon>
        <taxon>Pseudomonadota</taxon>
        <taxon>Betaproteobacteria</taxon>
        <taxon>Burkholderiales</taxon>
        <taxon>Oxalobacteraceae</taxon>
        <taxon>Herbaspirillum</taxon>
    </lineage>
</organism>
<dbReference type="EC" id="4.1.1.77" evidence="3"/>
<dbReference type="InterPro" id="IPR011234">
    <property type="entry name" value="Fumarylacetoacetase-like_C"/>
</dbReference>
<dbReference type="PANTHER" id="PTHR30143:SF0">
    <property type="entry name" value="2-KETO-4-PENTENOATE HYDRATASE"/>
    <property type="match status" value="1"/>
</dbReference>
<reference evidence="3 4" key="1">
    <citation type="journal article" date="2020" name="Front. Plant Sci.">
        <title>Isolation of Rhizosphere Bacteria That Improve Quality and Water Stress Tolerance in Greenhouse Ornamentals.</title>
        <authorList>
            <person name="Nordstedt N.P."/>
            <person name="Jones M.L."/>
        </authorList>
    </citation>
    <scope>NUCLEOTIDE SEQUENCE [LARGE SCALE GENOMIC DNA]</scope>
    <source>
        <strain evidence="3 4">C6C2</strain>
    </source>
</reference>
<sequence>MQLDQHTIAALAEHLENAELNARAVEKITNNYPDMDWEDAYAIQDEIRARKAARGTPVAGLKMGLTSPAKIRQMGVKEPIYGFLNGLHGYDSGARIDTGMLIHPKVEAEIGFVLNRPLAGPGCHIGEVLAATEYVVAAVEVIDSRYENFKFDLKSVIADNTSAARYVVGRRCVGADGLDLKNLGIVLRKNGQVETLASGAAVVGHPAASVAMLANMLGARDREIPAGVLVMTGGATEAIAVARGDRVQVDYQWLGSVEMEFY</sequence>
<dbReference type="Gene3D" id="3.90.850.10">
    <property type="entry name" value="Fumarylacetoacetase-like, C-terminal domain"/>
    <property type="match status" value="1"/>
</dbReference>
<dbReference type="NCBIfam" id="TIGR03218">
    <property type="entry name" value="catechol_dmpH"/>
    <property type="match status" value="1"/>
</dbReference>
<evidence type="ECO:0000259" key="2">
    <source>
        <dbReference type="Pfam" id="PF01557"/>
    </source>
</evidence>
<dbReference type="InterPro" id="IPR036663">
    <property type="entry name" value="Fumarylacetoacetase_C_sf"/>
</dbReference>
<evidence type="ECO:0000313" key="4">
    <source>
        <dbReference type="Proteomes" id="UP000536746"/>
    </source>
</evidence>
<dbReference type="PANTHER" id="PTHR30143">
    <property type="entry name" value="ACID HYDRATASE"/>
    <property type="match status" value="1"/>
</dbReference>
<dbReference type="Pfam" id="PF01557">
    <property type="entry name" value="FAA_hydrolase"/>
    <property type="match status" value="1"/>
</dbReference>
<accession>A0ABX2M022</accession>
<dbReference type="InterPro" id="IPR017630">
    <property type="entry name" value="4-oxalocrotonate_decarboxylase"/>
</dbReference>
<dbReference type="Proteomes" id="UP000536746">
    <property type="component" value="Unassembled WGS sequence"/>
</dbReference>
<dbReference type="GO" id="GO:0047437">
    <property type="term" value="F:4-oxalocrotonate decarboxylase activity"/>
    <property type="evidence" value="ECO:0007669"/>
    <property type="project" value="UniProtKB-EC"/>
</dbReference>
<dbReference type="EMBL" id="JABFMT010000033">
    <property type="protein sequence ID" value="NUU04052.1"/>
    <property type="molecule type" value="Genomic_DNA"/>
</dbReference>
<gene>
    <name evidence="3" type="primary">dmpH</name>
    <name evidence="3" type="ORF">HNO84_20780</name>
</gene>
<dbReference type="RefSeq" id="WP_175354858.1">
    <property type="nucleotide sequence ID" value="NZ_JABFMT010000033.1"/>
</dbReference>
<dbReference type="SUPFAM" id="SSF56529">
    <property type="entry name" value="FAH"/>
    <property type="match status" value="1"/>
</dbReference>